<evidence type="ECO:0000259" key="1">
    <source>
        <dbReference type="Pfam" id="PF07728"/>
    </source>
</evidence>
<reference evidence="2" key="1">
    <citation type="submission" date="2020-04" db="EMBL/GenBank/DDBJ databases">
        <authorList>
            <person name="Chiriac C."/>
            <person name="Salcher M."/>
            <person name="Ghai R."/>
            <person name="Kavagutti S V."/>
        </authorList>
    </citation>
    <scope>NUCLEOTIDE SEQUENCE</scope>
</reference>
<evidence type="ECO:0000313" key="2">
    <source>
        <dbReference type="EMBL" id="CAB4123221.1"/>
    </source>
</evidence>
<proteinExistence type="predicted"/>
<feature type="domain" description="ATPase dynein-related AAA" evidence="1">
    <location>
        <begin position="35"/>
        <end position="151"/>
    </location>
</feature>
<accession>A0A6J5KN55</accession>
<dbReference type="GO" id="GO:0016887">
    <property type="term" value="F:ATP hydrolysis activity"/>
    <property type="evidence" value="ECO:0007669"/>
    <property type="project" value="InterPro"/>
</dbReference>
<dbReference type="Gene3D" id="3.40.50.300">
    <property type="entry name" value="P-loop containing nucleotide triphosphate hydrolases"/>
    <property type="match status" value="1"/>
</dbReference>
<gene>
    <name evidence="2" type="ORF">UFOVP29_380</name>
</gene>
<organism evidence="2">
    <name type="scientific">uncultured Caudovirales phage</name>
    <dbReference type="NCBI Taxonomy" id="2100421"/>
    <lineage>
        <taxon>Viruses</taxon>
        <taxon>Duplodnaviria</taxon>
        <taxon>Heunggongvirae</taxon>
        <taxon>Uroviricota</taxon>
        <taxon>Caudoviricetes</taxon>
        <taxon>Peduoviridae</taxon>
        <taxon>Maltschvirus</taxon>
        <taxon>Maltschvirus maltsch</taxon>
    </lineage>
</organism>
<dbReference type="InterPro" id="IPR011704">
    <property type="entry name" value="ATPase_dyneun-rel_AAA"/>
</dbReference>
<sequence length="396" mass="44228">MARAATKSALTDGLSIPPSRLRNAIMHCISLKQPLMIWGQPGIGKSDIVADVARLTGRPLIDIRLPLMEPTDMRGIPYLADIKVYDKNGELLRDDMGVPVTDKEFRWSPPSDLPTDAMSNALIFFDEISAAPPSVQAATYQITLNRRIGTYKLPENAVMVAAGNRVRDKGVAYNMPTPLANRFTHVTLEANIDDWKDWAIVNKVNQDVVGYLSFQPQDLNNFNPSQEGYAFATPRTWSFVSRLIDDSSKLDARTMSDLIRGTVGDAAGIKFLTYRKHTSSLPSARDILEGRVKKLKDPQPDIMYALIVALCYDLFNGFAKAKTAQTQGDREALKNWHQKDVDTFLRFIMDNLPAELCVFAGKTLMSNDNGVTISGQHLKNWLEFTNSFLELMPNKN</sequence>
<dbReference type="SUPFAM" id="SSF52540">
    <property type="entry name" value="P-loop containing nucleoside triphosphate hydrolases"/>
    <property type="match status" value="1"/>
</dbReference>
<protein>
    <submittedName>
        <fullName evidence="2">AAA domain containing protein</fullName>
    </submittedName>
</protein>
<name>A0A6J5KN55_9CAUD</name>
<dbReference type="Pfam" id="PF07728">
    <property type="entry name" value="AAA_5"/>
    <property type="match status" value="1"/>
</dbReference>
<dbReference type="EMBL" id="LR796167">
    <property type="protein sequence ID" value="CAB4123221.1"/>
    <property type="molecule type" value="Genomic_DNA"/>
</dbReference>
<dbReference type="InterPro" id="IPR027417">
    <property type="entry name" value="P-loop_NTPase"/>
</dbReference>
<dbReference type="GO" id="GO:0005524">
    <property type="term" value="F:ATP binding"/>
    <property type="evidence" value="ECO:0007669"/>
    <property type="project" value="InterPro"/>
</dbReference>